<evidence type="ECO:0000313" key="1">
    <source>
        <dbReference type="EMBL" id="ADI64755.1"/>
    </source>
</evidence>
<name>D7E178_NOSA0</name>
<dbReference type="KEGG" id="naz:Aazo_2935"/>
<keyword evidence="2" id="KW-1185">Reference proteome</keyword>
<dbReference type="EMBL" id="CP002059">
    <property type="protein sequence ID" value="ADI64755.1"/>
    <property type="molecule type" value="Genomic_DNA"/>
</dbReference>
<dbReference type="Proteomes" id="UP000001511">
    <property type="component" value="Chromosome"/>
</dbReference>
<organism evidence="1 2">
    <name type="scientific">Nostoc azollae (strain 0708)</name>
    <name type="common">Anabaena azollae (strain 0708)</name>
    <dbReference type="NCBI Taxonomy" id="551115"/>
    <lineage>
        <taxon>Bacteria</taxon>
        <taxon>Bacillati</taxon>
        <taxon>Cyanobacteriota</taxon>
        <taxon>Cyanophyceae</taxon>
        <taxon>Nostocales</taxon>
        <taxon>Nostocaceae</taxon>
        <taxon>Trichormus</taxon>
    </lineage>
</organism>
<protein>
    <submittedName>
        <fullName evidence="1">Uncharacterized protein</fullName>
    </submittedName>
</protein>
<sequence length="50" mass="5800">MGLIKLRIREFANEKGWMLKDIKVLSLEDFNQQSVSKETVLITKLIVCGY</sequence>
<proteinExistence type="predicted"/>
<evidence type="ECO:0000313" key="2">
    <source>
        <dbReference type="Proteomes" id="UP000001511"/>
    </source>
</evidence>
<gene>
    <name evidence="1" type="ordered locus">Aazo_2935</name>
</gene>
<accession>D7E178</accession>
<dbReference type="HOGENOM" id="CLU_3120465_0_0_3"/>
<reference evidence="1 2" key="1">
    <citation type="journal article" date="2010" name="PLoS ONE">
        <title>Genome erosion in a nitrogen-fixing vertically transmitted endosymbiotic multicellular cyanobacterium.</title>
        <authorList>
            <person name="Ran L."/>
            <person name="Larsson J."/>
            <person name="Vigil-Stenman T."/>
            <person name="Nylander J.A."/>
            <person name="Ininbergs K."/>
            <person name="Zheng W.W."/>
            <person name="Lapidus A."/>
            <person name="Lowry S."/>
            <person name="Haselkorn R."/>
            <person name="Bergman B."/>
        </authorList>
    </citation>
    <scope>NUCLEOTIDE SEQUENCE [LARGE SCALE GENOMIC DNA]</scope>
    <source>
        <strain evidence="1 2">0708</strain>
    </source>
</reference>
<dbReference type="AlphaFoldDB" id="D7E178"/>